<dbReference type="AlphaFoldDB" id="A0A9P6T389"/>
<dbReference type="SUPFAM" id="SSF54695">
    <property type="entry name" value="POZ domain"/>
    <property type="match status" value="1"/>
</dbReference>
<dbReference type="EMBL" id="JAAAID010000163">
    <property type="protein sequence ID" value="KAG0021375.1"/>
    <property type="molecule type" value="Genomic_DNA"/>
</dbReference>
<feature type="domain" description="BTB" evidence="1">
    <location>
        <begin position="165"/>
        <end position="261"/>
    </location>
</feature>
<evidence type="ECO:0000313" key="2">
    <source>
        <dbReference type="EMBL" id="KAG0021375.1"/>
    </source>
</evidence>
<proteinExistence type="predicted"/>
<dbReference type="InterPro" id="IPR000210">
    <property type="entry name" value="BTB/POZ_dom"/>
</dbReference>
<dbReference type="Proteomes" id="UP000703661">
    <property type="component" value="Unassembled WGS sequence"/>
</dbReference>
<accession>A0A9P6T389</accession>
<dbReference type="Gene3D" id="3.30.710.10">
    <property type="entry name" value="Potassium Channel Kv1.1, Chain A"/>
    <property type="match status" value="1"/>
</dbReference>
<dbReference type="PANTHER" id="PTHR24413">
    <property type="entry name" value="SPECKLE-TYPE POZ PROTEIN"/>
    <property type="match status" value="1"/>
</dbReference>
<sequence length="399" mass="45059">MALEINSTHSALSTKFRIELLSTIDESENRDYGNVDTTTPDGSSWSVKLTRSFDFFTVGISWIGNPRSAEDYMFDCPYKHIHIASQTSQGGVTVNACYFWDRQPAEATIEARKVFHEGKYVFDISISTEKKLPEKQIDVLESRPQDIVIRNHDIMSILLKDIYSVDVCFVFDSDKSCSNVGLWAHRAVLSRYKGFGNVIHTACRDMSLSSEDPASGSLPSPTTARDDGSLGPLLISVEQFTMATLCVLLRYVYTGQVELSAEADKHAISMTESIFILQGIMSRCKESVRWHPLDPNSQWKFKDVTWEELLLASDYYGVMDLKSRCEKEVISAIDQSTVVKTLFTIGNSFLEVKESALDFIIQNMTLIFPKGKDPFAEYKSHPMCHELLIEIINRKASNF</sequence>
<dbReference type="OrthoDB" id="6359816at2759"/>
<gene>
    <name evidence="2" type="ORF">BGZ80_002540</name>
</gene>
<organism evidence="2 3">
    <name type="scientific">Entomortierella chlamydospora</name>
    <dbReference type="NCBI Taxonomy" id="101097"/>
    <lineage>
        <taxon>Eukaryota</taxon>
        <taxon>Fungi</taxon>
        <taxon>Fungi incertae sedis</taxon>
        <taxon>Mucoromycota</taxon>
        <taxon>Mortierellomycotina</taxon>
        <taxon>Mortierellomycetes</taxon>
        <taxon>Mortierellales</taxon>
        <taxon>Mortierellaceae</taxon>
        <taxon>Entomortierella</taxon>
    </lineage>
</organism>
<keyword evidence="3" id="KW-1185">Reference proteome</keyword>
<dbReference type="PROSITE" id="PS50097">
    <property type="entry name" value="BTB"/>
    <property type="match status" value="1"/>
</dbReference>
<evidence type="ECO:0000313" key="3">
    <source>
        <dbReference type="Proteomes" id="UP000703661"/>
    </source>
</evidence>
<comment type="caution">
    <text evidence="2">The sequence shown here is derived from an EMBL/GenBank/DDBJ whole genome shotgun (WGS) entry which is preliminary data.</text>
</comment>
<protein>
    <recommendedName>
        <fullName evidence="1">BTB domain-containing protein</fullName>
    </recommendedName>
</protein>
<name>A0A9P6T389_9FUNG</name>
<dbReference type="InterPro" id="IPR011333">
    <property type="entry name" value="SKP1/BTB/POZ_sf"/>
</dbReference>
<reference evidence="2" key="1">
    <citation type="journal article" date="2020" name="Fungal Divers.">
        <title>Resolving the Mortierellaceae phylogeny through synthesis of multi-gene phylogenetics and phylogenomics.</title>
        <authorList>
            <person name="Vandepol N."/>
            <person name="Liber J."/>
            <person name="Desiro A."/>
            <person name="Na H."/>
            <person name="Kennedy M."/>
            <person name="Barry K."/>
            <person name="Grigoriev I.V."/>
            <person name="Miller A.N."/>
            <person name="O'Donnell K."/>
            <person name="Stajich J.E."/>
            <person name="Bonito G."/>
        </authorList>
    </citation>
    <scope>NUCLEOTIDE SEQUENCE</scope>
    <source>
        <strain evidence="2">NRRL 2769</strain>
    </source>
</reference>
<evidence type="ECO:0000259" key="1">
    <source>
        <dbReference type="PROSITE" id="PS50097"/>
    </source>
</evidence>